<feature type="region of interest" description="Disordered" evidence="8">
    <location>
        <begin position="82"/>
        <end position="126"/>
    </location>
</feature>
<proteinExistence type="inferred from homology"/>
<evidence type="ECO:0000256" key="2">
    <source>
        <dbReference type="ARBA" id="ARBA00022645"/>
    </source>
</evidence>
<dbReference type="InterPro" id="IPR001584">
    <property type="entry name" value="Integrase_cat-core"/>
</dbReference>
<dbReference type="Proteomes" id="UP001341281">
    <property type="component" value="Chromosome 04"/>
</dbReference>
<evidence type="ECO:0000256" key="7">
    <source>
        <dbReference type="RuleBase" id="RU361156"/>
    </source>
</evidence>
<dbReference type="PANTHER" id="PTHR11802:SF55">
    <property type="entry name" value="CARBOXYPEPTIDASE"/>
    <property type="match status" value="1"/>
</dbReference>
<gene>
    <name evidence="10" type="ORF">U9M48_019877</name>
</gene>
<feature type="region of interest" description="Disordered" evidence="8">
    <location>
        <begin position="520"/>
        <end position="594"/>
    </location>
</feature>
<comment type="similarity">
    <text evidence="1 7">Belongs to the peptidase S10 family.</text>
</comment>
<dbReference type="InterPro" id="IPR029058">
    <property type="entry name" value="AB_hydrolase_fold"/>
</dbReference>
<dbReference type="PROSITE" id="PS00560">
    <property type="entry name" value="CARBOXYPEPT_SER_HIS"/>
    <property type="match status" value="1"/>
</dbReference>
<dbReference type="InterPro" id="IPR013103">
    <property type="entry name" value="RVT_2"/>
</dbReference>
<dbReference type="InterPro" id="IPR057670">
    <property type="entry name" value="SH3_retrovirus"/>
</dbReference>
<keyword evidence="3 7" id="KW-0645">Protease</keyword>
<dbReference type="FunFam" id="3.40.50.1820:FF:000013">
    <property type="entry name" value="Carboxypeptidase"/>
    <property type="match status" value="1"/>
</dbReference>
<evidence type="ECO:0000313" key="10">
    <source>
        <dbReference type="EMBL" id="WVZ71269.1"/>
    </source>
</evidence>
<keyword evidence="6" id="KW-0325">Glycoprotein</keyword>
<keyword evidence="4 7" id="KW-0378">Hydrolase</keyword>
<dbReference type="PROSITE" id="PS50994">
    <property type="entry name" value="INTEGRASE"/>
    <property type="match status" value="1"/>
</dbReference>
<dbReference type="Pfam" id="PF25597">
    <property type="entry name" value="SH3_retrovirus"/>
    <property type="match status" value="1"/>
</dbReference>
<evidence type="ECO:0000256" key="4">
    <source>
        <dbReference type="ARBA" id="ARBA00022801"/>
    </source>
</evidence>
<feature type="region of interest" description="Disordered" evidence="8">
    <location>
        <begin position="425"/>
        <end position="477"/>
    </location>
</feature>
<dbReference type="Gene3D" id="3.40.50.11320">
    <property type="match status" value="1"/>
</dbReference>
<evidence type="ECO:0000256" key="6">
    <source>
        <dbReference type="ARBA" id="ARBA00023180"/>
    </source>
</evidence>
<evidence type="ECO:0000256" key="5">
    <source>
        <dbReference type="ARBA" id="ARBA00023157"/>
    </source>
</evidence>
<feature type="compositionally biased region" description="Gly residues" evidence="8">
    <location>
        <begin position="566"/>
        <end position="584"/>
    </location>
</feature>
<dbReference type="PANTHER" id="PTHR11802">
    <property type="entry name" value="SERINE PROTEASE FAMILY S10 SERINE CARBOXYPEPTIDASE"/>
    <property type="match status" value="1"/>
</dbReference>
<accession>A0AAQ3TEH0</accession>
<evidence type="ECO:0000256" key="8">
    <source>
        <dbReference type="SAM" id="MobiDB-lite"/>
    </source>
</evidence>
<dbReference type="FunFam" id="3.40.50.11320:FF:000006">
    <property type="entry name" value="Carboxypeptidase"/>
    <property type="match status" value="1"/>
</dbReference>
<feature type="domain" description="Integrase catalytic" evidence="9">
    <location>
        <begin position="122"/>
        <end position="309"/>
    </location>
</feature>
<keyword evidence="5" id="KW-1015">Disulfide bond</keyword>
<feature type="compositionally biased region" description="Basic residues" evidence="8">
    <location>
        <begin position="529"/>
        <end position="565"/>
    </location>
</feature>
<sequence>MSMANYFSKMRAIQDELAAIGKVIENDEMVSYILAGLDFDYNPVVSSVLGRPEYVSLSSLYSELLAYDLRIEMYQGDGRYQSSANFTGRGRSGGRARGGYRGRGRGGRGSQGCGAPRQSGARNPRPTCQICEKEGHKASRCWYRYEDDEDQQNNKTTGVATTDFGYDTNWYADNGATDHVTSELEELTVRDRYAGQEKIHAANGKVERKFNRKIVAVQSDWGGEYEKLNSFQQIGIVHRILCPHAHQQNGAAERKHRHIVEVGLALLANASMPLIYWDQAFLTATYLSNLLPSKVINYETPVSRLLHENPDYSSLRIFGCACWPNLRPYNHRKLSFQSTKCVFLGYSSMHKGFKCLDISTGCIYVSRDVVFDENIFPFLICILMPVLNFTKKLFFCPVIFLRSILSLPHSLTLLARHRPLAPAIVSRPRSSPQARAQDGRHRCCLSSPPRGTTSLRSPRSRQGPSRHGAPTAQSCVPSATVELPSLARRVAAPAPAARPPRGPAAPPVAVACLLHAGRLHRPSSAPPRVRIRAGRAPRRLSSLRRRSSTRRWRRSSRRQRRRHPPRGGGSPPGGGAPPCGGGDGAPPRGYPAPSPWRPGPCHGLTPVAGHPTPDLCFERCHIQVAVELDNKIMFPQHQESQVSPPMSLSWSSIAPPPGHIQIKLRGSDGLIDRHKARLVAKGFKQRYGIDYEDTFSPVVKIATVRLVLSIAVSKGWTLRQLDVQNAFLHGVLEEQHDKDKLLLSQEKYALEILARVGMTNCKPASTPLSTSEKLSKYEGKPLSTEDICQFLHEPLTTHWAAVKRILRFVKFTAGLSLTIQRTSLSLLSAYSDADWAGSVDDRKSTGGFAIFFGPNLISWSARKQATVSRSSTEAEYKSMANATAELVVWLESLLVELGIKLEEAPRLWCDNLGPGSSSVGYGAASELGPLLVNGNGTGLEFNKFSWNKGRLAVLIFSLISSEANLLFLESPVGVGFSYTNTISDTENIDDRFVGIDLDLMTEDTYTFLVNSFNRFPQYKSNAFYIAGESYAVKRQQPKRYALCSKPQQPLCETHVTQSVWRILIKHDATGHYVYERNKHLEANQRVNLKGFIVGNAVTNDYYDEKGLVEFAWSHSVISDQIYEHVKNVCDFRTILFTGECAHAMNLVYTQYMAVDIFNIYAPKCNTNESALPSHSRSTVEMTVLVKLRRLRMYSGYDPCYSTHIEDYMNRMDVQKSLHANVSGWINDRGWTICRWHICMVSLWCISQTWMVGFRLLDPVRGASTRPSCQVTLATMVPKRSGCWTHLSCRLTICSHECFVLNSSEVESFAKLSPMASSTAAMHPLLFTILVVLSLLPLPAMAVRDMQEGNRVGFLPGQPRSPAVSQFSGYVTVDEHNGRALFYWFFEAQTLPAEKPLLLWLNGGPGCSSVGYGAASELGPLLVNSNGTGLEFNKFAWNKEANLLFLESPVGVGFSYTNTTSDLDNIDDRFVAKDTYTFLVNWFNRFPQYKSHDFYISGESYAGHYVPQLAEVVYEHNKHLQANKQINLKGFIVGNAETDDYYDYTGIVEFAWSHSVISDQFYEQVKNVCDFRISPTTKECSHVMNLLYNIYDEIDIYNVYAPKCNTDRSAVSFSFDSTVEKKTKGKSKRLRVYSGYDPCYSNYIKAYLNRMDVQKSLHANTSGWIKDRRWSLCSYPIFDNYDMEVFSVLPIYSKLVKAGLRIWVYSGDVDGRVPVIGSRYWVDALGLPIKSQWQPWYLKDQVAGRYVEYEGLTMATVRGAGHTVPQDKPAEALVLINSFLSDRQLPTKDN</sequence>
<dbReference type="GO" id="GO:0004185">
    <property type="term" value="F:serine-type carboxypeptidase activity"/>
    <property type="evidence" value="ECO:0007669"/>
    <property type="project" value="UniProtKB-UniRule"/>
</dbReference>
<dbReference type="GO" id="GO:0005773">
    <property type="term" value="C:vacuole"/>
    <property type="evidence" value="ECO:0007669"/>
    <property type="project" value="TreeGrafter"/>
</dbReference>
<feature type="compositionally biased region" description="Basic residues" evidence="8">
    <location>
        <begin position="92"/>
        <end position="106"/>
    </location>
</feature>
<dbReference type="PRINTS" id="PR00724">
    <property type="entry name" value="CRBOXYPTASEC"/>
</dbReference>
<keyword evidence="11" id="KW-1185">Reference proteome</keyword>
<dbReference type="Gene3D" id="6.10.250.940">
    <property type="match status" value="2"/>
</dbReference>
<reference evidence="10 11" key="1">
    <citation type="submission" date="2024-02" db="EMBL/GenBank/DDBJ databases">
        <title>High-quality chromosome-scale genome assembly of Pensacola bahiagrass (Paspalum notatum Flugge var. saurae).</title>
        <authorList>
            <person name="Vega J.M."/>
            <person name="Podio M."/>
            <person name="Orjuela J."/>
            <person name="Siena L.A."/>
            <person name="Pessino S.C."/>
            <person name="Combes M.C."/>
            <person name="Mariac C."/>
            <person name="Albertini E."/>
            <person name="Pupilli F."/>
            <person name="Ortiz J.P.A."/>
            <person name="Leblanc O."/>
        </authorList>
    </citation>
    <scope>NUCLEOTIDE SEQUENCE [LARGE SCALE GENOMIC DNA]</scope>
    <source>
        <strain evidence="10">R1</strain>
        <tissue evidence="10">Leaf</tissue>
    </source>
</reference>
<evidence type="ECO:0000259" key="9">
    <source>
        <dbReference type="PROSITE" id="PS50994"/>
    </source>
</evidence>
<dbReference type="InterPro" id="IPR018202">
    <property type="entry name" value="Ser_caboxypep_ser_AS"/>
</dbReference>
<evidence type="ECO:0000313" key="11">
    <source>
        <dbReference type="Proteomes" id="UP001341281"/>
    </source>
</evidence>
<dbReference type="EC" id="3.4.16.-" evidence="7"/>
<dbReference type="GO" id="GO:0003676">
    <property type="term" value="F:nucleic acid binding"/>
    <property type="evidence" value="ECO:0007669"/>
    <property type="project" value="InterPro"/>
</dbReference>
<dbReference type="SUPFAM" id="SSF53474">
    <property type="entry name" value="alpha/beta-Hydrolases"/>
    <property type="match status" value="2"/>
</dbReference>
<dbReference type="GO" id="GO:0015074">
    <property type="term" value="P:DNA integration"/>
    <property type="evidence" value="ECO:0007669"/>
    <property type="project" value="InterPro"/>
</dbReference>
<keyword evidence="2 7" id="KW-0121">Carboxypeptidase</keyword>
<dbReference type="InterPro" id="IPR036397">
    <property type="entry name" value="RNaseH_sf"/>
</dbReference>
<evidence type="ECO:0000256" key="1">
    <source>
        <dbReference type="ARBA" id="ARBA00009431"/>
    </source>
</evidence>
<dbReference type="CDD" id="cd09272">
    <property type="entry name" value="RNase_HI_RT_Ty1"/>
    <property type="match status" value="1"/>
</dbReference>
<organism evidence="10 11">
    <name type="scientific">Paspalum notatum var. saurae</name>
    <dbReference type="NCBI Taxonomy" id="547442"/>
    <lineage>
        <taxon>Eukaryota</taxon>
        <taxon>Viridiplantae</taxon>
        <taxon>Streptophyta</taxon>
        <taxon>Embryophyta</taxon>
        <taxon>Tracheophyta</taxon>
        <taxon>Spermatophyta</taxon>
        <taxon>Magnoliopsida</taxon>
        <taxon>Liliopsida</taxon>
        <taxon>Poales</taxon>
        <taxon>Poaceae</taxon>
        <taxon>PACMAD clade</taxon>
        <taxon>Panicoideae</taxon>
        <taxon>Andropogonodae</taxon>
        <taxon>Paspaleae</taxon>
        <taxon>Paspalinae</taxon>
        <taxon>Paspalum</taxon>
    </lineage>
</organism>
<dbReference type="SUPFAM" id="SSF53098">
    <property type="entry name" value="Ribonuclease H-like"/>
    <property type="match status" value="1"/>
</dbReference>
<dbReference type="PROSITE" id="PS00131">
    <property type="entry name" value="CARBOXYPEPT_SER_SER"/>
    <property type="match status" value="1"/>
</dbReference>
<protein>
    <recommendedName>
        <fullName evidence="7">Carboxypeptidase</fullName>
        <ecNumber evidence="7">3.4.16.-</ecNumber>
    </recommendedName>
</protein>
<dbReference type="InterPro" id="IPR001563">
    <property type="entry name" value="Peptidase_S10"/>
</dbReference>
<dbReference type="InterPro" id="IPR012337">
    <property type="entry name" value="RNaseH-like_sf"/>
</dbReference>
<dbReference type="Pfam" id="PF00450">
    <property type="entry name" value="Peptidase_S10"/>
    <property type="match status" value="3"/>
</dbReference>
<dbReference type="Pfam" id="PF07727">
    <property type="entry name" value="RVT_2"/>
    <property type="match status" value="1"/>
</dbReference>
<dbReference type="Gene3D" id="3.40.50.1820">
    <property type="entry name" value="alpha/beta hydrolase"/>
    <property type="match status" value="2"/>
</dbReference>
<dbReference type="InterPro" id="IPR033124">
    <property type="entry name" value="Ser_caboxypep_his_AS"/>
</dbReference>
<evidence type="ECO:0000256" key="3">
    <source>
        <dbReference type="ARBA" id="ARBA00022670"/>
    </source>
</evidence>
<dbReference type="GO" id="GO:0006508">
    <property type="term" value="P:proteolysis"/>
    <property type="evidence" value="ECO:0007669"/>
    <property type="project" value="UniProtKB-KW"/>
</dbReference>
<dbReference type="Gene3D" id="3.30.420.10">
    <property type="entry name" value="Ribonuclease H-like superfamily/Ribonuclease H"/>
    <property type="match status" value="1"/>
</dbReference>
<name>A0AAQ3TEH0_PASNO</name>
<feature type="compositionally biased region" description="Polar residues" evidence="8">
    <location>
        <begin position="449"/>
        <end position="463"/>
    </location>
</feature>
<dbReference type="EMBL" id="CP144748">
    <property type="protein sequence ID" value="WVZ71269.1"/>
    <property type="molecule type" value="Genomic_DNA"/>
</dbReference>